<dbReference type="EMBL" id="BOQP01000009">
    <property type="protein sequence ID" value="GIM71216.1"/>
    <property type="molecule type" value="Genomic_DNA"/>
</dbReference>
<evidence type="ECO:0000313" key="1">
    <source>
        <dbReference type="EMBL" id="GIM71216.1"/>
    </source>
</evidence>
<name>A0A919VPD4_9ACTN</name>
<dbReference type="Proteomes" id="UP000680865">
    <property type="component" value="Unassembled WGS sequence"/>
</dbReference>
<gene>
    <name evidence="1" type="ORF">Aco04nite_24190</name>
</gene>
<dbReference type="AlphaFoldDB" id="A0A919VPD4"/>
<reference evidence="1" key="1">
    <citation type="submission" date="2021-03" db="EMBL/GenBank/DDBJ databases">
        <title>Whole genome shotgun sequence of Actinoplanes consettensis NBRC 14913.</title>
        <authorList>
            <person name="Komaki H."/>
            <person name="Tamura T."/>
        </authorList>
    </citation>
    <scope>NUCLEOTIDE SEQUENCE</scope>
    <source>
        <strain evidence="1">NBRC 14913</strain>
    </source>
</reference>
<evidence type="ECO:0000313" key="2">
    <source>
        <dbReference type="Proteomes" id="UP000680865"/>
    </source>
</evidence>
<comment type="caution">
    <text evidence="1">The sequence shown here is derived from an EMBL/GenBank/DDBJ whole genome shotgun (WGS) entry which is preliminary data.</text>
</comment>
<accession>A0A919VPD4</accession>
<sequence length="98" mass="9714">MDGEHGLAPALAGGQPVIGNRGDLPLRHQAALPIEVVSVTAAGRNAVVADGRNAVVADGRGAEVAATDGRGAVVAVGDGRGAVVRGTAGIRRPFRSGW</sequence>
<protein>
    <submittedName>
        <fullName evidence="1">Uncharacterized protein</fullName>
    </submittedName>
</protein>
<keyword evidence="2" id="KW-1185">Reference proteome</keyword>
<organism evidence="1 2">
    <name type="scientific">Winogradskya consettensis</name>
    <dbReference type="NCBI Taxonomy" id="113560"/>
    <lineage>
        <taxon>Bacteria</taxon>
        <taxon>Bacillati</taxon>
        <taxon>Actinomycetota</taxon>
        <taxon>Actinomycetes</taxon>
        <taxon>Micromonosporales</taxon>
        <taxon>Micromonosporaceae</taxon>
        <taxon>Winogradskya</taxon>
    </lineage>
</organism>
<proteinExistence type="predicted"/>